<dbReference type="OrthoDB" id="1577640at2759"/>
<reference evidence="2 3" key="1">
    <citation type="submission" date="2016-04" db="EMBL/GenBank/DDBJ databases">
        <title>A degradative enzymes factory behind the ericoid mycorrhizal symbiosis.</title>
        <authorList>
            <consortium name="DOE Joint Genome Institute"/>
            <person name="Martino E."/>
            <person name="Morin E."/>
            <person name="Grelet G."/>
            <person name="Kuo A."/>
            <person name="Kohler A."/>
            <person name="Daghino S."/>
            <person name="Barry K."/>
            <person name="Choi C."/>
            <person name="Cichocki N."/>
            <person name="Clum A."/>
            <person name="Copeland A."/>
            <person name="Hainaut M."/>
            <person name="Haridas S."/>
            <person name="Labutti K."/>
            <person name="Lindquist E."/>
            <person name="Lipzen A."/>
            <person name="Khouja H.-R."/>
            <person name="Murat C."/>
            <person name="Ohm R."/>
            <person name="Olson A."/>
            <person name="Spatafora J."/>
            <person name="Veneault-Fourrey C."/>
            <person name="Henrissat B."/>
            <person name="Grigoriev I."/>
            <person name="Martin F."/>
            <person name="Perotto S."/>
        </authorList>
    </citation>
    <scope>NUCLEOTIDE SEQUENCE [LARGE SCALE GENOMIC DNA]</scope>
    <source>
        <strain evidence="2 3">E</strain>
    </source>
</reference>
<dbReference type="Proteomes" id="UP000235371">
    <property type="component" value="Unassembled WGS sequence"/>
</dbReference>
<organism evidence="2 3">
    <name type="scientific">Hyaloscypha bicolor E</name>
    <dbReference type="NCBI Taxonomy" id="1095630"/>
    <lineage>
        <taxon>Eukaryota</taxon>
        <taxon>Fungi</taxon>
        <taxon>Dikarya</taxon>
        <taxon>Ascomycota</taxon>
        <taxon>Pezizomycotina</taxon>
        <taxon>Leotiomycetes</taxon>
        <taxon>Helotiales</taxon>
        <taxon>Hyaloscyphaceae</taxon>
        <taxon>Hyaloscypha</taxon>
        <taxon>Hyaloscypha bicolor</taxon>
    </lineage>
</organism>
<accession>A0A2J6T9J4</accession>
<evidence type="ECO:0000313" key="3">
    <source>
        <dbReference type="Proteomes" id="UP000235371"/>
    </source>
</evidence>
<gene>
    <name evidence="2" type="ORF">K444DRAFT_407828</name>
</gene>
<proteinExistence type="predicted"/>
<sequence length="494" mass="55412">MVYRTLSLVSCGYKINLHKLADLLAVDVENPSFDRKNRPFDLHAPVEASTCLLAYDHSEPGTGNLHLAHYTVKEYLISSRIGDGPASMFQLTNDSIIKSKSIKESITPLVIQLLDPRESHYPAWRNKVSELESGNSCQLWSAETGAECSVILASICWLGLIDVVQVLLDMWKDPFMFQAPLYWLGNIDYTRVDFSYAVSPDEVKQIFLGLLQDECSGHEILTVPQVAVMRTTRDGPQPPHILELMIPKGADVNICSLSGFHPLNTVLNCKFSRLGWSIDDPHRQCCLDFLLDNGAQPDPERCTITPLQSTILDALCGLPVLHCDLEVTSRMSRTILDSGAAPNRVAHDETNVKRIHHTCKLFFKTYEEHSCVWQDESEYIESALQDRGMSVFYDTPLRMVKNMRSKTAQSDPTSPEYLPALEQIDTLENLLISYGAKSLHLFPVKGLPGYVEEDMEEWRNFNNPHTASSSSPLTSAKALDAATRTESPRVKRTI</sequence>
<dbReference type="GeneID" id="36580661"/>
<protein>
    <submittedName>
        <fullName evidence="2">Uncharacterized protein</fullName>
    </submittedName>
</protein>
<name>A0A2J6T9J4_9HELO</name>
<feature type="compositionally biased region" description="Polar residues" evidence="1">
    <location>
        <begin position="461"/>
        <end position="474"/>
    </location>
</feature>
<dbReference type="InParanoid" id="A0A2J6T9J4"/>
<keyword evidence="3" id="KW-1185">Reference proteome</keyword>
<feature type="region of interest" description="Disordered" evidence="1">
    <location>
        <begin position="461"/>
        <end position="494"/>
    </location>
</feature>
<dbReference type="RefSeq" id="XP_024736585.1">
    <property type="nucleotide sequence ID" value="XM_024872581.1"/>
</dbReference>
<evidence type="ECO:0000256" key="1">
    <source>
        <dbReference type="SAM" id="MobiDB-lite"/>
    </source>
</evidence>
<evidence type="ECO:0000313" key="2">
    <source>
        <dbReference type="EMBL" id="PMD59681.1"/>
    </source>
</evidence>
<dbReference type="AlphaFoldDB" id="A0A2J6T9J4"/>
<dbReference type="EMBL" id="KZ613813">
    <property type="protein sequence ID" value="PMD59681.1"/>
    <property type="molecule type" value="Genomic_DNA"/>
</dbReference>